<evidence type="ECO:0000256" key="6">
    <source>
        <dbReference type="SAM" id="Phobius"/>
    </source>
</evidence>
<evidence type="ECO:0000313" key="9">
    <source>
        <dbReference type="Proteomes" id="UP000247498"/>
    </source>
</evidence>
<dbReference type="GO" id="GO:0015293">
    <property type="term" value="F:symporter activity"/>
    <property type="evidence" value="ECO:0007669"/>
    <property type="project" value="UniProtKB-KW"/>
</dbReference>
<feature type="region of interest" description="Disordered" evidence="5">
    <location>
        <begin position="687"/>
        <end position="769"/>
    </location>
</feature>
<feature type="compositionally biased region" description="Gly residues" evidence="5">
    <location>
        <begin position="738"/>
        <end position="761"/>
    </location>
</feature>
<evidence type="ECO:0000313" key="8">
    <source>
        <dbReference type="EMBL" id="GBF97844.1"/>
    </source>
</evidence>
<feature type="compositionally biased region" description="Low complexity" evidence="5">
    <location>
        <begin position="387"/>
        <end position="424"/>
    </location>
</feature>
<dbReference type="InterPro" id="IPR036259">
    <property type="entry name" value="MFS_trans_sf"/>
</dbReference>
<feature type="compositionally biased region" description="Low complexity" evidence="5">
    <location>
        <begin position="101"/>
        <end position="110"/>
    </location>
</feature>
<feature type="region of interest" description="Disordered" evidence="5">
    <location>
        <begin position="932"/>
        <end position="953"/>
    </location>
</feature>
<dbReference type="SUPFAM" id="SSF103473">
    <property type="entry name" value="MFS general substrate transporter"/>
    <property type="match status" value="1"/>
</dbReference>
<feature type="compositionally biased region" description="Low complexity" evidence="5">
    <location>
        <begin position="222"/>
        <end position="237"/>
    </location>
</feature>
<feature type="transmembrane region" description="Helical" evidence="6">
    <location>
        <begin position="1111"/>
        <end position="1135"/>
    </location>
</feature>
<feature type="compositionally biased region" description="Low complexity" evidence="5">
    <location>
        <begin position="849"/>
        <end position="873"/>
    </location>
</feature>
<evidence type="ECO:0000259" key="7">
    <source>
        <dbReference type="PROSITE" id="PS50850"/>
    </source>
</evidence>
<keyword evidence="9" id="KW-1185">Reference proteome</keyword>
<feature type="compositionally biased region" description="Gly residues" evidence="5">
    <location>
        <begin position="425"/>
        <end position="450"/>
    </location>
</feature>
<feature type="transmembrane region" description="Helical" evidence="6">
    <location>
        <begin position="1227"/>
        <end position="1249"/>
    </location>
</feature>
<keyword evidence="2" id="KW-0813">Transport</keyword>
<evidence type="ECO:0000256" key="4">
    <source>
        <dbReference type="ARBA" id="ARBA00022847"/>
    </source>
</evidence>
<feature type="compositionally biased region" description="Gly residues" evidence="5">
    <location>
        <begin position="188"/>
        <end position="197"/>
    </location>
</feature>
<dbReference type="InterPro" id="IPR020846">
    <property type="entry name" value="MFS_dom"/>
</dbReference>
<protein>
    <recommendedName>
        <fullName evidence="7">Major facilitator superfamily (MFS) profile domain-containing protein</fullName>
    </recommendedName>
</protein>
<feature type="compositionally biased region" description="Low complexity" evidence="5">
    <location>
        <begin position="334"/>
        <end position="345"/>
    </location>
</feature>
<evidence type="ECO:0000256" key="2">
    <source>
        <dbReference type="ARBA" id="ARBA00022448"/>
    </source>
</evidence>
<dbReference type="STRING" id="307507.A0A2V0PDC3"/>
<evidence type="ECO:0000256" key="1">
    <source>
        <dbReference type="ARBA" id="ARBA00004651"/>
    </source>
</evidence>
<dbReference type="InParanoid" id="A0A2V0PDC3"/>
<keyword evidence="6" id="KW-1133">Transmembrane helix</keyword>
<reference evidence="8 9" key="1">
    <citation type="journal article" date="2018" name="Sci. Rep.">
        <title>Raphidocelis subcapitata (=Pseudokirchneriella subcapitata) provides an insight into genome evolution and environmental adaptations in the Sphaeropleales.</title>
        <authorList>
            <person name="Suzuki S."/>
            <person name="Yamaguchi H."/>
            <person name="Nakajima N."/>
            <person name="Kawachi M."/>
        </authorList>
    </citation>
    <scope>NUCLEOTIDE SEQUENCE [LARGE SCALE GENOMIC DNA]</scope>
    <source>
        <strain evidence="8 9">NIES-35</strain>
    </source>
</reference>
<feature type="compositionally biased region" description="Gly residues" evidence="5">
    <location>
        <begin position="902"/>
        <end position="911"/>
    </location>
</feature>
<gene>
    <name evidence="8" type="ORF">Rsub_11194</name>
</gene>
<feature type="domain" description="Major facilitator superfamily (MFS) profile" evidence="7">
    <location>
        <begin position="1190"/>
        <end position="1380"/>
    </location>
</feature>
<feature type="transmembrane region" description="Helical" evidence="6">
    <location>
        <begin position="1001"/>
        <end position="1022"/>
    </location>
</feature>
<dbReference type="InterPro" id="IPR051084">
    <property type="entry name" value="H+-coupled_symporters"/>
</dbReference>
<proteinExistence type="predicted"/>
<feature type="region of interest" description="Disordered" evidence="5">
    <location>
        <begin position="318"/>
        <end position="538"/>
    </location>
</feature>
<feature type="region of interest" description="Disordered" evidence="5">
    <location>
        <begin position="849"/>
        <end position="911"/>
    </location>
</feature>
<dbReference type="PANTHER" id="PTHR43528">
    <property type="entry name" value="ALPHA-KETOGLUTARATE PERMEASE"/>
    <property type="match status" value="1"/>
</dbReference>
<feature type="compositionally biased region" description="Low complexity" evidence="5">
    <location>
        <begin position="887"/>
        <end position="901"/>
    </location>
</feature>
<name>A0A2V0PDC3_9CHLO</name>
<keyword evidence="4" id="KW-0769">Symport</keyword>
<dbReference type="PROSITE" id="PS50850">
    <property type="entry name" value="MFS"/>
    <property type="match status" value="1"/>
</dbReference>
<sequence>MAALARVVLDKAALCGLKVAVWDAAASAFVDGVIEDYSPSAGCYIVVGAAARFAVAFQQFTLEEEGEALVLKVTRATPAALPAGYSRDPDAGPEGAGASAGGSAPRSARASAEELSELVGARFAAGDGDSCFQAVSPPPAAGAGGGGEGGRGEGKGEQQPRGAREEAQQRLERLGIAPRPGDSDNEDGGGAGGGGSYWGTPVKGGTPRGGPLEAQGSGAGAGASPAAAAAPRAAGGSLGAALMRRMANFEEISRLISGGGAGAQAQQHAAPPQPQQPPAAGAQGAGSSDGSDLPIAAAVSDAGGGALLPESSSDFAIGMVVDGDAPDVGPRPPSGRSSWRASRSAIDQELAADEVMAAGDGQQAAPGSRRTSRVSARNLGASDGERPLSAGGAGAAAAAGSAQQPPLPGSRRVSRTATRAAGEPSAGGAGNGGGLSGGGRANGEPYGGPGGPLPAPTPGSRRASRTLSGRLPVDQEPPPPAVMAVLDEADGQDVVPRATTAAGAAPSRRASHTTPSGRGTPDSDGFGYSGFEEDAPEPILGLEQAQELQRRSSRLLEALAEAAPAAAEGASGGGGGAGGGAAAAAGAAVAAPVAAPAPRRVSRTVSGLLQAAAAAAESLIGAARGSSAGGGATAAAAAAAAAAEEPVFGGGALGGPAAAARRGIADSFAIASVDSFTCPPMIPFGSPGAGAGSGGSLTFPSPPRADARGAHQQPSPLSQQRLGVGGAPARGRPEAGALGNGGGGDGGGGTAVAGGKPGGGSRLKAAEPTAAAAAEQEDADGLLQIGTAVDGTDAAVFFSSAAGRAAPLTAPGGGDGGRDAAANAIQAQQQRAAPAAAAATAPAPAAGHASAAAPVRAPAEVPGAEAPTAAEPPGLVRRSASGRLPVGEGRQQQEGQGQRQEQGGGSLGGYGGVDGVTLVGLDTYTRYSEIETAPLVGPAPPSDGRPTGQPQAARPFGEAAAALCAAASTAQQHFHGAAFALLGPQVGAAATPEGTPQGAQLVAAFALLAAGHALRPAGALLWPAVARRRSRRAAAGWALALSVFPAALIGALPTYSQAGVASPVLMAALFLVQGLALGSEAGGGAGAAAARGGPRTAGGACLRASLGPAGAALGAFLAAATCAALAAALPAAALARWGWRVPLVGGPLALGVVCVALQLWALRGELEAAGSAHCSDARWLKPALRHGWGAVLGAAALDALPAVTLWLVALALPALREAFAAAAPHDALGGGAAANALLLVGLAPLGGWLADAAGPVPVLLVSAAMAAATAYPALLLSASGAPGAAWLGQLLLLAAGGLFAGAAAGWQAELMPPEARVASLGLAHALGAGIAGGAAPLASAALARSRGAVAGGPAAVVMAAAGISAAACCGLRHRQRRSSP</sequence>
<organism evidence="8 9">
    <name type="scientific">Raphidocelis subcapitata</name>
    <dbReference type="NCBI Taxonomy" id="307507"/>
    <lineage>
        <taxon>Eukaryota</taxon>
        <taxon>Viridiplantae</taxon>
        <taxon>Chlorophyta</taxon>
        <taxon>core chlorophytes</taxon>
        <taxon>Chlorophyceae</taxon>
        <taxon>CS clade</taxon>
        <taxon>Sphaeropleales</taxon>
        <taxon>Selenastraceae</taxon>
        <taxon>Raphidocelis</taxon>
    </lineage>
</organism>
<feature type="transmembrane region" description="Helical" evidence="6">
    <location>
        <begin position="1034"/>
        <end position="1052"/>
    </location>
</feature>
<feature type="transmembrane region" description="Helical" evidence="6">
    <location>
        <begin position="1064"/>
        <end position="1090"/>
    </location>
</feature>
<dbReference type="Proteomes" id="UP000247498">
    <property type="component" value="Unassembled WGS sequence"/>
</dbReference>
<feature type="transmembrane region" description="Helical" evidence="6">
    <location>
        <begin position="1256"/>
        <end position="1274"/>
    </location>
</feature>
<feature type="transmembrane region" description="Helical" evidence="6">
    <location>
        <begin position="1348"/>
        <end position="1371"/>
    </location>
</feature>
<accession>A0A2V0PDC3</accession>
<dbReference type="OrthoDB" id="563521at2759"/>
<feature type="transmembrane region" description="Helical" evidence="6">
    <location>
        <begin position="1286"/>
        <end position="1306"/>
    </location>
</feature>
<dbReference type="GO" id="GO:0005886">
    <property type="term" value="C:plasma membrane"/>
    <property type="evidence" value="ECO:0007669"/>
    <property type="project" value="UniProtKB-SubCell"/>
</dbReference>
<evidence type="ECO:0000256" key="5">
    <source>
        <dbReference type="SAM" id="MobiDB-lite"/>
    </source>
</evidence>
<feature type="transmembrane region" description="Helical" evidence="6">
    <location>
        <begin position="1318"/>
        <end position="1342"/>
    </location>
</feature>
<keyword evidence="6" id="KW-0472">Membrane</keyword>
<comment type="caution">
    <text evidence="8">The sequence shown here is derived from an EMBL/GenBank/DDBJ whole genome shotgun (WGS) entry which is preliminary data.</text>
</comment>
<feature type="region of interest" description="Disordered" evidence="5">
    <location>
        <begin position="258"/>
        <end position="297"/>
    </location>
</feature>
<feature type="region of interest" description="Disordered" evidence="5">
    <location>
        <begin position="81"/>
        <end position="113"/>
    </location>
</feature>
<keyword evidence="6" id="KW-0812">Transmembrane</keyword>
<feature type="transmembrane region" description="Helical" evidence="6">
    <location>
        <begin position="1188"/>
        <end position="1215"/>
    </location>
</feature>
<feature type="region of interest" description="Disordered" evidence="5">
    <location>
        <begin position="130"/>
        <end position="237"/>
    </location>
</feature>
<feature type="transmembrane region" description="Helical" evidence="6">
    <location>
        <begin position="1141"/>
        <end position="1162"/>
    </location>
</feature>
<dbReference type="PANTHER" id="PTHR43528:SF1">
    <property type="entry name" value="ALPHA-KETOGLUTARATE PERMEASE"/>
    <property type="match status" value="1"/>
</dbReference>
<comment type="subcellular location">
    <subcellularLocation>
        <location evidence="1">Cell membrane</location>
        <topology evidence="1">Multi-pass membrane protein</topology>
    </subcellularLocation>
</comment>
<dbReference type="EMBL" id="BDRX01000109">
    <property type="protein sequence ID" value="GBF97844.1"/>
    <property type="molecule type" value="Genomic_DNA"/>
</dbReference>
<evidence type="ECO:0000256" key="3">
    <source>
        <dbReference type="ARBA" id="ARBA00022475"/>
    </source>
</evidence>
<keyword evidence="3" id="KW-1003">Cell membrane</keyword>
<feature type="compositionally biased region" description="Basic and acidic residues" evidence="5">
    <location>
        <begin position="150"/>
        <end position="173"/>
    </location>
</feature>